<evidence type="ECO:0000259" key="4">
    <source>
        <dbReference type="Pfam" id="PF25455"/>
    </source>
</evidence>
<evidence type="ECO:0000256" key="2">
    <source>
        <dbReference type="ARBA" id="ARBA00022946"/>
    </source>
</evidence>
<dbReference type="KEGG" id="hro:HELRODRAFT_158244"/>
<comment type="subcellular location">
    <subcellularLocation>
        <location evidence="1">Mitochondrion</location>
    </subcellularLocation>
</comment>
<reference evidence="7" key="1">
    <citation type="submission" date="2012-12" db="EMBL/GenBank/DDBJ databases">
        <authorList>
            <person name="Hellsten U."/>
            <person name="Grimwood J."/>
            <person name="Chapman J.A."/>
            <person name="Shapiro H."/>
            <person name="Aerts A."/>
            <person name="Otillar R.P."/>
            <person name="Terry A.Y."/>
            <person name="Boore J.L."/>
            <person name="Simakov O."/>
            <person name="Marletaz F."/>
            <person name="Cho S.-J."/>
            <person name="Edsinger-Gonzales E."/>
            <person name="Havlak P."/>
            <person name="Kuo D.-H."/>
            <person name="Larsson T."/>
            <person name="Lv J."/>
            <person name="Arendt D."/>
            <person name="Savage R."/>
            <person name="Osoegawa K."/>
            <person name="de Jong P."/>
            <person name="Lindberg D.R."/>
            <person name="Seaver E.C."/>
            <person name="Weisblat D.A."/>
            <person name="Putnam N.H."/>
            <person name="Grigoriev I.V."/>
            <person name="Rokhsar D.S."/>
        </authorList>
    </citation>
    <scope>NUCLEOTIDE SEQUENCE</scope>
</reference>
<dbReference type="eggNOG" id="KOG2929">
    <property type="taxonomic scope" value="Eukaryota"/>
</dbReference>
<dbReference type="PANTHER" id="PTHR22602">
    <property type="entry name" value="TRANSFERASE CAF17, MITOCHONDRIAL-RELATED"/>
    <property type="match status" value="1"/>
</dbReference>
<name>T1EML1_HELRO</name>
<dbReference type="HOGENOM" id="CLU_007884_7_1_1"/>
<keyword evidence="2" id="KW-0809">Transit peptide</keyword>
<dbReference type="PANTHER" id="PTHR22602:SF0">
    <property type="entry name" value="TRANSFERASE CAF17, MITOCHONDRIAL-RELATED"/>
    <property type="match status" value="1"/>
</dbReference>
<protein>
    <recommendedName>
        <fullName evidence="4">CAF17 C-terminal domain-containing protein</fullName>
    </recommendedName>
</protein>
<reference evidence="5 7" key="2">
    <citation type="journal article" date="2013" name="Nature">
        <title>Insights into bilaterian evolution from three spiralian genomes.</title>
        <authorList>
            <person name="Simakov O."/>
            <person name="Marletaz F."/>
            <person name="Cho S.J."/>
            <person name="Edsinger-Gonzales E."/>
            <person name="Havlak P."/>
            <person name="Hellsten U."/>
            <person name="Kuo D.H."/>
            <person name="Larsson T."/>
            <person name="Lv J."/>
            <person name="Arendt D."/>
            <person name="Savage R."/>
            <person name="Osoegawa K."/>
            <person name="de Jong P."/>
            <person name="Grimwood J."/>
            <person name="Chapman J.A."/>
            <person name="Shapiro H."/>
            <person name="Aerts A."/>
            <person name="Otillar R.P."/>
            <person name="Terry A.Y."/>
            <person name="Boore J.L."/>
            <person name="Grigoriev I.V."/>
            <person name="Lindberg D.R."/>
            <person name="Seaver E.C."/>
            <person name="Weisblat D.A."/>
            <person name="Putnam N.H."/>
            <person name="Rokhsar D.S."/>
        </authorList>
    </citation>
    <scope>NUCLEOTIDE SEQUENCE</scope>
</reference>
<dbReference type="InterPro" id="IPR027266">
    <property type="entry name" value="TrmE/GcvT-like"/>
</dbReference>
<dbReference type="NCBIfam" id="TIGR03317">
    <property type="entry name" value="ygfZ_signature"/>
    <property type="match status" value="1"/>
</dbReference>
<dbReference type="STRING" id="6412.T1EML1"/>
<feature type="domain" description="CAF17 C-terminal" evidence="4">
    <location>
        <begin position="184"/>
        <end position="270"/>
    </location>
</feature>
<evidence type="ECO:0000313" key="7">
    <source>
        <dbReference type="Proteomes" id="UP000015101"/>
    </source>
</evidence>
<keyword evidence="7" id="KW-1185">Reference proteome</keyword>
<organism evidence="6 7">
    <name type="scientific">Helobdella robusta</name>
    <name type="common">Californian leech</name>
    <dbReference type="NCBI Taxonomy" id="6412"/>
    <lineage>
        <taxon>Eukaryota</taxon>
        <taxon>Metazoa</taxon>
        <taxon>Spiralia</taxon>
        <taxon>Lophotrochozoa</taxon>
        <taxon>Annelida</taxon>
        <taxon>Clitellata</taxon>
        <taxon>Hirudinea</taxon>
        <taxon>Rhynchobdellida</taxon>
        <taxon>Glossiphoniidae</taxon>
        <taxon>Helobdella</taxon>
    </lineage>
</organism>
<dbReference type="GeneID" id="20197811"/>
<dbReference type="InterPro" id="IPR057460">
    <property type="entry name" value="CAF17_C"/>
</dbReference>
<sequence length="286" mass="32832">MLNPQGRVLYDLLLYKIDALFKEESSILIECDNVIREDLVNILKKYKLRKKISISLFDDFSVWGVIPKVVQTQAEDSSKDFDYTNDQNLFFLSHDPRINSFGYRLIYPSNLDATNFLENCELTKDAYDNRCLELGVSEGVRDLPPNNCFPLEANLVFLNGVSFSKGCYVGQELTARTHHTGVIRKRLMPLVARFDDETKELKAEQQPTAIFSETSKKECGKVRNWKGQRGLGLLRLAECLLAEKDSLILRGKNGDNLGKVETSIPYWWPKEDDEIIKQILNKIENK</sequence>
<gene>
    <name evidence="6" type="primary">20197811</name>
    <name evidence="5" type="ORF">HELRODRAFT_158244</name>
</gene>
<evidence type="ECO:0000256" key="3">
    <source>
        <dbReference type="ARBA" id="ARBA00023128"/>
    </source>
</evidence>
<dbReference type="EMBL" id="KB095946">
    <property type="protein sequence ID" value="ESO09641.1"/>
    <property type="molecule type" value="Genomic_DNA"/>
</dbReference>
<dbReference type="Proteomes" id="UP000015101">
    <property type="component" value="Unassembled WGS sequence"/>
</dbReference>
<reference evidence="6" key="3">
    <citation type="submission" date="2015-06" db="UniProtKB">
        <authorList>
            <consortium name="EnsemblMetazoa"/>
        </authorList>
    </citation>
    <scope>IDENTIFICATION</scope>
</reference>
<dbReference type="RefSeq" id="XP_009012265.1">
    <property type="nucleotide sequence ID" value="XM_009014017.1"/>
</dbReference>
<dbReference type="CTD" id="20197811"/>
<keyword evidence="3" id="KW-0496">Mitochondrion</keyword>
<dbReference type="GO" id="GO:0005759">
    <property type="term" value="C:mitochondrial matrix"/>
    <property type="evidence" value="ECO:0000318"/>
    <property type="project" value="GO_Central"/>
</dbReference>
<dbReference type="EMBL" id="AMQM01009102">
    <property type="status" value="NOT_ANNOTATED_CDS"/>
    <property type="molecule type" value="Genomic_DNA"/>
</dbReference>
<dbReference type="OrthoDB" id="191995at2759"/>
<dbReference type="GO" id="GO:0016226">
    <property type="term" value="P:iron-sulfur cluster assembly"/>
    <property type="evidence" value="ECO:0000318"/>
    <property type="project" value="GO_Central"/>
</dbReference>
<dbReference type="OMA" id="HDPRINS"/>
<dbReference type="FunCoup" id="T1EML1">
    <property type="interactions" value="619"/>
</dbReference>
<dbReference type="InParanoid" id="T1EML1"/>
<evidence type="ECO:0000256" key="1">
    <source>
        <dbReference type="ARBA" id="ARBA00004173"/>
    </source>
</evidence>
<evidence type="ECO:0000313" key="6">
    <source>
        <dbReference type="EnsemblMetazoa" id="HelroP158244"/>
    </source>
</evidence>
<dbReference type="InterPro" id="IPR045179">
    <property type="entry name" value="YgfZ/GcvT"/>
</dbReference>
<dbReference type="EnsemblMetazoa" id="HelroT158244">
    <property type="protein sequence ID" value="HelroP158244"/>
    <property type="gene ID" value="HelroG158244"/>
</dbReference>
<dbReference type="Pfam" id="PF25455">
    <property type="entry name" value="Beta-barrel_CAF17_C"/>
    <property type="match status" value="1"/>
</dbReference>
<proteinExistence type="predicted"/>
<evidence type="ECO:0000313" key="5">
    <source>
        <dbReference type="EMBL" id="ESO09641.1"/>
    </source>
</evidence>
<dbReference type="InterPro" id="IPR017703">
    <property type="entry name" value="YgfZ/GCV_T_CS"/>
</dbReference>
<dbReference type="AlphaFoldDB" id="T1EML1"/>
<dbReference type="Gene3D" id="3.30.1360.120">
    <property type="entry name" value="Probable tRNA modification gtpase trme, domain 1"/>
    <property type="match status" value="1"/>
</dbReference>
<accession>T1EML1</accession>
<dbReference type="SUPFAM" id="SSF103025">
    <property type="entry name" value="Folate-binding domain"/>
    <property type="match status" value="1"/>
</dbReference>